<keyword evidence="5" id="KW-0862">Zinc</keyword>
<evidence type="ECO:0000256" key="5">
    <source>
        <dbReference type="ARBA" id="ARBA00022833"/>
    </source>
</evidence>
<dbReference type="PANTHER" id="PTHR12999">
    <property type="entry name" value="ZINC FINGER RAN-BINDING DOMAIN-CONTAINING PROTEIN 2 ZRANB2-RELATED"/>
    <property type="match status" value="1"/>
</dbReference>
<accession>A0AAN5D6G7</accession>
<gene>
    <name evidence="9" type="ORF">PMAYCL1PPCAC_26725</name>
</gene>
<dbReference type="Proteomes" id="UP001328107">
    <property type="component" value="Unassembled WGS sequence"/>
</dbReference>
<comment type="subcellular location">
    <subcellularLocation>
        <location evidence="1">Nucleus</location>
    </subcellularLocation>
</comment>
<evidence type="ECO:0000256" key="8">
    <source>
        <dbReference type="SAM" id="MobiDB-lite"/>
    </source>
</evidence>
<dbReference type="GO" id="GO:0001530">
    <property type="term" value="F:lipopolysaccharide binding"/>
    <property type="evidence" value="ECO:0007669"/>
    <property type="project" value="TreeGrafter"/>
</dbReference>
<keyword evidence="6" id="KW-0694">RNA-binding</keyword>
<proteinExistence type="predicted"/>
<dbReference type="Gene3D" id="4.10.1060.10">
    <property type="entry name" value="Zinc finger, RanBP2-type"/>
    <property type="match status" value="1"/>
</dbReference>
<reference evidence="10" key="1">
    <citation type="submission" date="2022-10" db="EMBL/GenBank/DDBJ databases">
        <title>Genome assembly of Pristionchus species.</title>
        <authorList>
            <person name="Yoshida K."/>
            <person name="Sommer R.J."/>
        </authorList>
    </citation>
    <scope>NUCLEOTIDE SEQUENCE [LARGE SCALE GENOMIC DNA]</scope>
    <source>
        <strain evidence="10">RS5460</strain>
    </source>
</reference>
<feature type="region of interest" description="Disordered" evidence="8">
    <location>
        <begin position="1"/>
        <end position="34"/>
    </location>
</feature>
<name>A0AAN5D6G7_9BILA</name>
<organism evidence="9 10">
    <name type="scientific">Pristionchus mayeri</name>
    <dbReference type="NCBI Taxonomy" id="1317129"/>
    <lineage>
        <taxon>Eukaryota</taxon>
        <taxon>Metazoa</taxon>
        <taxon>Ecdysozoa</taxon>
        <taxon>Nematoda</taxon>
        <taxon>Chromadorea</taxon>
        <taxon>Rhabditida</taxon>
        <taxon>Rhabditina</taxon>
        <taxon>Diplogasteromorpha</taxon>
        <taxon>Diplogasteroidea</taxon>
        <taxon>Neodiplogasteridae</taxon>
        <taxon>Pristionchus</taxon>
    </lineage>
</organism>
<keyword evidence="10" id="KW-1185">Reference proteome</keyword>
<feature type="non-terminal residue" evidence="9">
    <location>
        <position position="1"/>
    </location>
</feature>
<keyword evidence="2" id="KW-0479">Metal-binding</keyword>
<evidence type="ECO:0008006" key="11">
    <source>
        <dbReference type="Google" id="ProtNLM"/>
    </source>
</evidence>
<dbReference type="FunFam" id="4.10.1060.10:FF:000004">
    <property type="entry name" value="Zinc finger Ran-binding domain-containing protein 2"/>
    <property type="match status" value="1"/>
</dbReference>
<dbReference type="GO" id="GO:0008270">
    <property type="term" value="F:zinc ion binding"/>
    <property type="evidence" value="ECO:0007669"/>
    <property type="project" value="UniProtKB-KW"/>
</dbReference>
<protein>
    <recommendedName>
        <fullName evidence="11">RanBP2-type domain-containing protein</fullName>
    </recommendedName>
</protein>
<dbReference type="AlphaFoldDB" id="A0AAN5D6G7"/>
<evidence type="ECO:0000256" key="4">
    <source>
        <dbReference type="ARBA" id="ARBA00022771"/>
    </source>
</evidence>
<evidence type="ECO:0000256" key="2">
    <source>
        <dbReference type="ARBA" id="ARBA00022723"/>
    </source>
</evidence>
<dbReference type="SUPFAM" id="SSF90209">
    <property type="entry name" value="Ran binding protein zinc finger-like"/>
    <property type="match status" value="1"/>
</dbReference>
<evidence type="ECO:0000256" key="7">
    <source>
        <dbReference type="ARBA" id="ARBA00023242"/>
    </source>
</evidence>
<dbReference type="EMBL" id="BTRK01000006">
    <property type="protein sequence ID" value="GMR56530.1"/>
    <property type="molecule type" value="Genomic_DNA"/>
</dbReference>
<dbReference type="InterPro" id="IPR036443">
    <property type="entry name" value="Znf_RanBP2_sf"/>
</dbReference>
<dbReference type="GO" id="GO:0005634">
    <property type="term" value="C:nucleus"/>
    <property type="evidence" value="ECO:0007669"/>
    <property type="project" value="UniProtKB-SubCell"/>
</dbReference>
<dbReference type="GO" id="GO:0003723">
    <property type="term" value="F:RNA binding"/>
    <property type="evidence" value="ECO:0007669"/>
    <property type="project" value="UniProtKB-KW"/>
</dbReference>
<sequence length="217" mass="25215">NDDSGRRRGERNERGRSPKAGEERDAQLLDRRRQSDYRSIDWPENVALPPLPSLSNVDRWMSSAPRRPLREGDWARVDAKYANINKEFHKQCTACVKKRPEQKSRLNREIGKDQAEKSKGLFAAEDWACTKYGNNVNWARRNTCNMCNASKVSWRSERATEEDTWRDTMSNTSIVRTTMNSTSSVASRSERGLQKKAHRTSRLMSVGRRKNLEREKR</sequence>
<evidence type="ECO:0000256" key="6">
    <source>
        <dbReference type="ARBA" id="ARBA00022884"/>
    </source>
</evidence>
<keyword evidence="3" id="KW-0677">Repeat</keyword>
<feature type="compositionally biased region" description="Basic residues" evidence="8">
    <location>
        <begin position="194"/>
        <end position="209"/>
    </location>
</feature>
<feature type="compositionally biased region" description="Polar residues" evidence="8">
    <location>
        <begin position="174"/>
        <end position="187"/>
    </location>
</feature>
<evidence type="ECO:0000256" key="3">
    <source>
        <dbReference type="ARBA" id="ARBA00022737"/>
    </source>
</evidence>
<keyword evidence="7" id="KW-0539">Nucleus</keyword>
<comment type="caution">
    <text evidence="9">The sequence shown here is derived from an EMBL/GenBank/DDBJ whole genome shotgun (WGS) entry which is preliminary data.</text>
</comment>
<evidence type="ECO:0000313" key="10">
    <source>
        <dbReference type="Proteomes" id="UP001328107"/>
    </source>
</evidence>
<dbReference type="PANTHER" id="PTHR12999:SF17">
    <property type="entry name" value="ZINC FINGER RAN-BINDING DOMAIN-CONTAINING PROTEIN 2"/>
    <property type="match status" value="1"/>
</dbReference>
<feature type="region of interest" description="Disordered" evidence="8">
    <location>
        <begin position="174"/>
        <end position="217"/>
    </location>
</feature>
<keyword evidence="4" id="KW-0863">Zinc-finger</keyword>
<evidence type="ECO:0000256" key="1">
    <source>
        <dbReference type="ARBA" id="ARBA00004123"/>
    </source>
</evidence>
<evidence type="ECO:0000313" key="9">
    <source>
        <dbReference type="EMBL" id="GMR56530.1"/>
    </source>
</evidence>